<gene>
    <name evidence="2" type="ORF">NC797_15045</name>
</gene>
<dbReference type="RefSeq" id="WP_272437641.1">
    <property type="nucleotide sequence ID" value="NZ_JAMQKB010000022.1"/>
</dbReference>
<dbReference type="Proteomes" id="UP001145050">
    <property type="component" value="Unassembled WGS sequence"/>
</dbReference>
<dbReference type="AlphaFoldDB" id="A0A9X3WWG7"/>
<comment type="caution">
    <text evidence="2">The sequence shown here is derived from an EMBL/GenBank/DDBJ whole genome shotgun (WGS) entry which is preliminary data.</text>
</comment>
<name>A0A9X3WWG7_9BACI</name>
<sequence length="253" mass="29214">MWWLLFLSAVAAIIATFTRFGFSIIAVLIALPIIYTAFNTLFVNVRKIRILFRKAINILNLSTFDMQFRSVFNIENKSKIQNINKDYLIIQDIIYDILLKEGFSGKKNELIEPSLDRISGVKFYIHPYKIYMSIDQSDNFGEQSLTLTANGRLKYRNGEAVLNDFLINVYEGIEQLGLNQNKYILKLSKNTNIDGFMIKHFIKELKTTEVESFNIKINHANINIAANHNEVTIVTKQKIHLIKGIKFSLELIN</sequence>
<keyword evidence="1" id="KW-0472">Membrane</keyword>
<keyword evidence="1" id="KW-0812">Transmembrane</keyword>
<keyword evidence="3" id="KW-1185">Reference proteome</keyword>
<reference evidence="2" key="1">
    <citation type="submission" date="2022-06" db="EMBL/GenBank/DDBJ databases">
        <title>Aquibacillus sp. a new bacterium isolated from soil saline samples.</title>
        <authorList>
            <person name="Galisteo C."/>
            <person name="De La Haba R."/>
            <person name="Sanchez-Porro C."/>
            <person name="Ventosa A."/>
        </authorList>
    </citation>
    <scope>NUCLEOTIDE SEQUENCE</scope>
    <source>
        <strain evidence="2">3ASR75-11</strain>
    </source>
</reference>
<evidence type="ECO:0000313" key="2">
    <source>
        <dbReference type="EMBL" id="MDC3425823.1"/>
    </source>
</evidence>
<protein>
    <submittedName>
        <fullName evidence="2">Uncharacterized protein</fullName>
    </submittedName>
</protein>
<organism evidence="2 3">
    <name type="scientific">Terrihalobacillus insolitus</name>
    <dbReference type="NCBI Taxonomy" id="2950438"/>
    <lineage>
        <taxon>Bacteria</taxon>
        <taxon>Bacillati</taxon>
        <taxon>Bacillota</taxon>
        <taxon>Bacilli</taxon>
        <taxon>Bacillales</taxon>
        <taxon>Bacillaceae</taxon>
        <taxon>Terrihalobacillus</taxon>
    </lineage>
</organism>
<dbReference type="EMBL" id="JAMQKB010000022">
    <property type="protein sequence ID" value="MDC3425823.1"/>
    <property type="molecule type" value="Genomic_DNA"/>
</dbReference>
<accession>A0A9X3WWG7</accession>
<keyword evidence="1" id="KW-1133">Transmembrane helix</keyword>
<evidence type="ECO:0000256" key="1">
    <source>
        <dbReference type="SAM" id="Phobius"/>
    </source>
</evidence>
<evidence type="ECO:0000313" key="3">
    <source>
        <dbReference type="Proteomes" id="UP001145050"/>
    </source>
</evidence>
<proteinExistence type="predicted"/>
<feature type="transmembrane region" description="Helical" evidence="1">
    <location>
        <begin position="22"/>
        <end position="45"/>
    </location>
</feature>